<evidence type="ECO:0008006" key="3">
    <source>
        <dbReference type="Google" id="ProtNLM"/>
    </source>
</evidence>
<dbReference type="EMBL" id="LRRQ01000054">
    <property type="protein sequence ID" value="OAM90618.1"/>
    <property type="molecule type" value="Genomic_DNA"/>
</dbReference>
<sequence>MAFNAYIVFEDPIIKGESDPADYNELKGKCPVQMDSYEFATTMAVPALRSDSGSGTSGRGKFEPFKFAKKVDTASPILAYHAAAGTVFKLVTISLYFDTQDSGSSTRSPVRVLEIKMNQVVISETAVKGASGDDLPSEDITINFGNIEFKYQSVNPENGQAGSKKSQFTWSALKNTGTKA</sequence>
<gene>
    <name evidence="1" type="ORF">AW736_07445</name>
</gene>
<reference evidence="1 2" key="1">
    <citation type="submission" date="2016-01" db="EMBL/GenBank/DDBJ databases">
        <title>High potential of lignocellulose degradation of a new Verrucomicrobia species.</title>
        <authorList>
            <person name="Wang Y."/>
            <person name="Shi Y."/>
            <person name="Qiu Z."/>
            <person name="Liu S."/>
            <person name="Yang H."/>
        </authorList>
    </citation>
    <scope>NUCLEOTIDE SEQUENCE [LARGE SCALE GENOMIC DNA]</scope>
    <source>
        <strain evidence="1 2">TSB47</strain>
    </source>
</reference>
<evidence type="ECO:0000313" key="1">
    <source>
        <dbReference type="EMBL" id="OAM90618.1"/>
    </source>
</evidence>
<keyword evidence="2" id="KW-1185">Reference proteome</keyword>
<dbReference type="Gene3D" id="2.30.110.20">
    <property type="entry name" value="Hcp1-like"/>
    <property type="match status" value="1"/>
</dbReference>
<dbReference type="AlphaFoldDB" id="A0A178ILI4"/>
<dbReference type="InterPro" id="IPR053165">
    <property type="entry name" value="HSI-I_assembly_Hcp1"/>
</dbReference>
<dbReference type="RefSeq" id="WP_068769548.1">
    <property type="nucleotide sequence ID" value="NZ_CP109796.1"/>
</dbReference>
<dbReference type="Pfam" id="PF05638">
    <property type="entry name" value="T6SS_HCP"/>
    <property type="match status" value="1"/>
</dbReference>
<proteinExistence type="predicted"/>
<organism evidence="1 2">
    <name type="scientific">Termitidicoccus mucosus</name>
    <dbReference type="NCBI Taxonomy" id="1184151"/>
    <lineage>
        <taxon>Bacteria</taxon>
        <taxon>Pseudomonadati</taxon>
        <taxon>Verrucomicrobiota</taxon>
        <taxon>Opitutia</taxon>
        <taxon>Opitutales</taxon>
        <taxon>Opitutaceae</taxon>
        <taxon>Termitidicoccus</taxon>
    </lineage>
</organism>
<dbReference type="Proteomes" id="UP000078486">
    <property type="component" value="Unassembled WGS sequence"/>
</dbReference>
<comment type="caution">
    <text evidence="1">The sequence shown here is derived from an EMBL/GenBank/DDBJ whole genome shotgun (WGS) entry which is preliminary data.</text>
</comment>
<dbReference type="SUPFAM" id="SSF141452">
    <property type="entry name" value="Hcp1-like"/>
    <property type="match status" value="1"/>
</dbReference>
<dbReference type="OrthoDB" id="5066999at2"/>
<dbReference type="PANTHER" id="PTHR36152">
    <property type="entry name" value="CYTOPLASMIC PROTEIN-RELATED"/>
    <property type="match status" value="1"/>
</dbReference>
<dbReference type="InterPro" id="IPR008514">
    <property type="entry name" value="T6SS_Hcp"/>
</dbReference>
<dbReference type="PANTHER" id="PTHR36152:SF1">
    <property type="entry name" value="UBIQUITIN-LIKE DOMAIN-CONTAINING PROTEIN"/>
    <property type="match status" value="1"/>
</dbReference>
<evidence type="ECO:0000313" key="2">
    <source>
        <dbReference type="Proteomes" id="UP000078486"/>
    </source>
</evidence>
<accession>A0A178ILI4</accession>
<protein>
    <recommendedName>
        <fullName evidence="3">Fimbrial protein</fullName>
    </recommendedName>
</protein>
<name>A0A178ILI4_9BACT</name>
<dbReference type="InterPro" id="IPR036624">
    <property type="entry name" value="Hcp1-lik_sf"/>
</dbReference>
<dbReference type="STRING" id="1184151.AW736_07445"/>